<evidence type="ECO:0000256" key="4">
    <source>
        <dbReference type="ARBA" id="ARBA00023136"/>
    </source>
</evidence>
<keyword evidence="4 5" id="KW-0472">Membrane</keyword>
<accession>A0ABR1LHU4</accession>
<sequence length="295" mass="33729">MAKEFILYHYDPSTALAAVFIFLFSNGSLAHGWFLWRHRTWYFIPFIIGGIFELIGYAGRFISSRQSPNWATWPYVMQSLMILLAPIFFAASIYMVLGRIIRLVDANSYSPIRVNWLTKIFVAGDIISFFVQAAGGGMISKAKDDDQAKWGERIIIAGLVIQLIFFGLFVVAAWVFHWRIIRAPTQKAEAVWGLLRQYMLVLYAASFLIIARNAFRVIEYVQGSDGELMSKEMWIYIFDATLMFLVMLLFVIWHPSRIINRSAVASSTDVESASGSHSMVTFWKRGTVQRESSVR</sequence>
<feature type="transmembrane region" description="Helical" evidence="5">
    <location>
        <begin position="154"/>
        <end position="176"/>
    </location>
</feature>
<name>A0ABR1LHU4_9PEZI</name>
<dbReference type="EMBL" id="JBBPEH010000009">
    <property type="protein sequence ID" value="KAK7534076.1"/>
    <property type="molecule type" value="Genomic_DNA"/>
</dbReference>
<evidence type="ECO:0000256" key="1">
    <source>
        <dbReference type="ARBA" id="ARBA00004141"/>
    </source>
</evidence>
<dbReference type="RefSeq" id="XP_066653115.1">
    <property type="nucleotide sequence ID" value="XM_066797805.1"/>
</dbReference>
<organism evidence="6 7">
    <name type="scientific">Phyllosticta citribraziliensis</name>
    <dbReference type="NCBI Taxonomy" id="989973"/>
    <lineage>
        <taxon>Eukaryota</taxon>
        <taxon>Fungi</taxon>
        <taxon>Dikarya</taxon>
        <taxon>Ascomycota</taxon>
        <taxon>Pezizomycotina</taxon>
        <taxon>Dothideomycetes</taxon>
        <taxon>Dothideomycetes incertae sedis</taxon>
        <taxon>Botryosphaeriales</taxon>
        <taxon>Phyllostictaceae</taxon>
        <taxon>Phyllosticta</taxon>
    </lineage>
</organism>
<evidence type="ECO:0000256" key="2">
    <source>
        <dbReference type="ARBA" id="ARBA00022692"/>
    </source>
</evidence>
<feature type="transmembrane region" description="Helical" evidence="5">
    <location>
        <begin position="235"/>
        <end position="253"/>
    </location>
</feature>
<gene>
    <name evidence="6" type="ORF">J3D65DRAFT_593016</name>
</gene>
<evidence type="ECO:0000313" key="6">
    <source>
        <dbReference type="EMBL" id="KAK7534076.1"/>
    </source>
</evidence>
<feature type="transmembrane region" description="Helical" evidence="5">
    <location>
        <begin position="75"/>
        <end position="96"/>
    </location>
</feature>
<dbReference type="InterPro" id="IPR007568">
    <property type="entry name" value="RTA1"/>
</dbReference>
<keyword evidence="2 5" id="KW-0812">Transmembrane</keyword>
<feature type="transmembrane region" description="Helical" evidence="5">
    <location>
        <begin position="116"/>
        <end position="134"/>
    </location>
</feature>
<comment type="caution">
    <text evidence="6">The sequence shown here is derived from an EMBL/GenBank/DDBJ whole genome shotgun (WGS) entry which is preliminary data.</text>
</comment>
<feature type="transmembrane region" description="Helical" evidence="5">
    <location>
        <begin position="43"/>
        <end position="63"/>
    </location>
</feature>
<comment type="subcellular location">
    <subcellularLocation>
        <location evidence="1">Membrane</location>
        <topology evidence="1">Multi-pass membrane protein</topology>
    </subcellularLocation>
</comment>
<reference evidence="6 7" key="1">
    <citation type="submission" date="2024-04" db="EMBL/GenBank/DDBJ databases">
        <title>Phyllosticta paracitricarpa is synonymous to the EU quarantine fungus P. citricarpa based on phylogenomic analyses.</title>
        <authorList>
            <consortium name="Lawrence Berkeley National Laboratory"/>
            <person name="Van ingen-buijs V.A."/>
            <person name="Van westerhoven A.C."/>
            <person name="Haridas S."/>
            <person name="Skiadas P."/>
            <person name="Martin F."/>
            <person name="Groenewald J.Z."/>
            <person name="Crous P.W."/>
            <person name="Seidl M.F."/>
        </authorList>
    </citation>
    <scope>NUCLEOTIDE SEQUENCE [LARGE SCALE GENOMIC DNA]</scope>
    <source>
        <strain evidence="6 7">CPC 17464</strain>
    </source>
</reference>
<feature type="transmembrane region" description="Helical" evidence="5">
    <location>
        <begin position="15"/>
        <end position="36"/>
    </location>
</feature>
<evidence type="ECO:0000256" key="5">
    <source>
        <dbReference type="SAM" id="Phobius"/>
    </source>
</evidence>
<dbReference type="GeneID" id="92030711"/>
<evidence type="ECO:0000313" key="7">
    <source>
        <dbReference type="Proteomes" id="UP001360953"/>
    </source>
</evidence>
<dbReference type="PANTHER" id="PTHR31465:SF35">
    <property type="entry name" value="RTA1 DOMAIN PROTEIN-RELATED"/>
    <property type="match status" value="1"/>
</dbReference>
<dbReference type="Pfam" id="PF04479">
    <property type="entry name" value="RTA1"/>
    <property type="match status" value="1"/>
</dbReference>
<dbReference type="Proteomes" id="UP001360953">
    <property type="component" value="Unassembled WGS sequence"/>
</dbReference>
<protein>
    <submittedName>
        <fullName evidence="6">RTA1 like protein-domain-containing protein</fullName>
    </submittedName>
</protein>
<dbReference type="PANTHER" id="PTHR31465">
    <property type="entry name" value="PROTEIN RTA1-RELATED"/>
    <property type="match status" value="1"/>
</dbReference>
<evidence type="ECO:0000256" key="3">
    <source>
        <dbReference type="ARBA" id="ARBA00022989"/>
    </source>
</evidence>
<keyword evidence="7" id="KW-1185">Reference proteome</keyword>
<keyword evidence="3 5" id="KW-1133">Transmembrane helix</keyword>
<feature type="transmembrane region" description="Helical" evidence="5">
    <location>
        <begin position="197"/>
        <end position="215"/>
    </location>
</feature>
<proteinExistence type="predicted"/>